<dbReference type="SMART" id="SM00389">
    <property type="entry name" value="HOX"/>
    <property type="match status" value="1"/>
</dbReference>
<reference evidence="6 8" key="5">
    <citation type="journal article" date="2002" name="Genome Biol.">
        <title>Heterochromatic sequences in a Drosophila whole-genome shotgun assembly.</title>
        <authorList>
            <person name="Hoskins R.A."/>
            <person name="Smith C.D."/>
            <person name="Carlson J.W."/>
            <person name="Carvalho A.B."/>
            <person name="Halpern A."/>
            <person name="Kaminker J.S."/>
            <person name="Kennedy C."/>
            <person name="Mungall C.J."/>
            <person name="Sullivan B.A."/>
            <person name="Sutton G.G."/>
            <person name="Yasuhara J.C."/>
            <person name="Wakimoto B.T."/>
            <person name="Myers E.W."/>
            <person name="Celniker S.E."/>
            <person name="Rubin G.M."/>
            <person name="Karpen G.H."/>
        </authorList>
    </citation>
    <scope>NUCLEOTIDE SEQUENCE [LARGE SCALE GENOMIC DNA]</scope>
    <source>
        <strain evidence="8">Berkeley</strain>
    </source>
</reference>
<reference evidence="6 8" key="1">
    <citation type="journal article" date="2000" name="Science">
        <title>The genome sequence of Drosophila melanogaster.</title>
        <authorList>
            <person name="Adams M.D."/>
            <person name="Celniker S.E."/>
            <person name="Holt R.A."/>
            <person name="Evans C.A."/>
            <person name="Gocayne J.D."/>
            <person name="Amanatides P.G."/>
            <person name="Scherer S.E."/>
            <person name="Li P.W."/>
            <person name="Hoskins R.A."/>
            <person name="Galle R.F."/>
            <person name="George R.A."/>
            <person name="Lewis S.E."/>
            <person name="Richards S."/>
            <person name="Ashburner M."/>
            <person name="Henderson S.N."/>
            <person name="Sutton G.G."/>
            <person name="Wortman J.R."/>
            <person name="Yandell M.D."/>
            <person name="Zhang Q."/>
            <person name="Chen L.X."/>
            <person name="Brandon R.C."/>
            <person name="Rogers Y.H."/>
            <person name="Blazej R.G."/>
            <person name="Champe M."/>
            <person name="Pfeiffer B.D."/>
            <person name="Wan K.H."/>
            <person name="Doyle C."/>
            <person name="Baxter E.G."/>
            <person name="Helt G."/>
            <person name="Nelson C.R."/>
            <person name="Gabor G.L."/>
            <person name="Abril J.F."/>
            <person name="Agbayani A."/>
            <person name="An H.J."/>
            <person name="Andrews-Pfannkoch C."/>
            <person name="Baldwin D."/>
            <person name="Ballew R.M."/>
            <person name="Basu A."/>
            <person name="Baxendale J."/>
            <person name="Bayraktaroglu L."/>
            <person name="Beasley E.M."/>
            <person name="Beeson K.Y."/>
            <person name="Benos P.V."/>
            <person name="Berman B.P."/>
            <person name="Bhandari D."/>
            <person name="Bolshakov S."/>
            <person name="Borkova D."/>
            <person name="Botchan M.R."/>
            <person name="Bouck J."/>
            <person name="Brokstein P."/>
            <person name="Brottier P."/>
            <person name="Burtis K.C."/>
            <person name="Busam D.A."/>
            <person name="Butler H."/>
            <person name="Cadieu E."/>
            <person name="Center A."/>
            <person name="Chandra I."/>
            <person name="Cherry J.M."/>
            <person name="Cawley S."/>
            <person name="Dahlke C."/>
            <person name="Davenport L.B."/>
            <person name="Davies P."/>
            <person name="de Pablos B."/>
            <person name="Delcher A."/>
            <person name="Deng Z."/>
            <person name="Mays A.D."/>
            <person name="Dew I."/>
            <person name="Dietz S.M."/>
            <person name="Dodson K."/>
            <person name="Doup L.E."/>
            <person name="Downes M."/>
            <person name="Dugan-Rocha S."/>
            <person name="Dunkov B.C."/>
            <person name="Dunn P."/>
            <person name="Durbin K.J."/>
            <person name="Evangelista C.C."/>
            <person name="Ferraz C."/>
            <person name="Ferriera S."/>
            <person name="Fleischmann W."/>
            <person name="Fosler C."/>
            <person name="Gabrielian A.E."/>
            <person name="Garg N.S."/>
            <person name="Gelbart W.M."/>
            <person name="Glasser K."/>
            <person name="Glodek A."/>
            <person name="Gong F."/>
            <person name="Gorrell J.H."/>
            <person name="Gu Z."/>
            <person name="Guan P."/>
            <person name="Harris M."/>
            <person name="Harris N.L."/>
            <person name="Harvey D."/>
            <person name="Heiman T.J."/>
            <person name="Hernandez J.R."/>
            <person name="Houck J."/>
            <person name="Hostin D."/>
            <person name="Houston K.A."/>
            <person name="Howland T.J."/>
            <person name="Wei M.H."/>
            <person name="Ibegwam C."/>
            <person name="Jalali M."/>
            <person name="Kalush F."/>
            <person name="Karpen G.H."/>
            <person name="Ke Z."/>
            <person name="Kennison J.A."/>
            <person name="Ketchum K.A."/>
            <person name="Kimmel B.E."/>
            <person name="Kodira C.D."/>
            <person name="Kraft C."/>
            <person name="Kravitz S."/>
            <person name="Kulp D."/>
            <person name="Lai Z."/>
            <person name="Lasko P."/>
            <person name="Lei Y."/>
            <person name="Levitsky A.A."/>
            <person name="Li J."/>
            <person name="Li Z."/>
            <person name="Liang Y."/>
            <person name="Lin X."/>
            <person name="Liu X."/>
            <person name="Mattei B."/>
            <person name="McIntosh T.C."/>
            <person name="McLeod M.P."/>
            <person name="McPherson D."/>
            <person name="Merkulov G."/>
            <person name="Milshina N.V."/>
            <person name="Mobarry C."/>
            <person name="Morris J."/>
            <person name="Moshrefi A."/>
            <person name="Mount S.M."/>
            <person name="Moy M."/>
            <person name="Murphy B."/>
            <person name="Murphy L."/>
            <person name="Muzny D.M."/>
            <person name="Nelson D.L."/>
            <person name="Nelson D.R."/>
            <person name="Nelson K.A."/>
            <person name="Nixon K."/>
            <person name="Nusskern D.R."/>
            <person name="Pacleb J.M."/>
            <person name="Palazzolo M."/>
            <person name="Pittman G.S."/>
            <person name="Pan S."/>
            <person name="Pollard J."/>
            <person name="Puri V."/>
            <person name="Reese M.G."/>
            <person name="Reinert K."/>
            <person name="Remington K."/>
            <person name="Saunders R.D."/>
            <person name="Scheeler F."/>
            <person name="Shen H."/>
            <person name="Shue B.C."/>
            <person name="Siden-Kiamos I."/>
            <person name="Simpson M."/>
            <person name="Skupski M.P."/>
            <person name="Smith T."/>
            <person name="Spier E."/>
            <person name="Spradling A.C."/>
            <person name="Stapleton M."/>
            <person name="Strong R."/>
            <person name="Sun E."/>
            <person name="Svirskas R."/>
            <person name="Tector C."/>
            <person name="Turner R."/>
            <person name="Venter E."/>
            <person name="Wang A.H."/>
            <person name="Wang X."/>
            <person name="Wang Z.Y."/>
            <person name="Wassarman D.A."/>
            <person name="Weinstock G.M."/>
            <person name="Weissenbach J."/>
            <person name="Williams S.M."/>
            <person name="WoodageT"/>
            <person name="Worley K.C."/>
            <person name="Wu D."/>
            <person name="Yang S."/>
            <person name="Yao Q.A."/>
            <person name="Ye J."/>
            <person name="Yeh R.F."/>
            <person name="Zaveri J.S."/>
            <person name="Zhan M."/>
            <person name="Zhang G."/>
            <person name="Zhao Q."/>
            <person name="Zheng L."/>
            <person name="Zheng X.H."/>
            <person name="Zhong F.N."/>
            <person name="Zhong W."/>
            <person name="Zhou X."/>
            <person name="Zhu S."/>
            <person name="Zhu X."/>
            <person name="Smith H.O."/>
            <person name="Gibbs R.A."/>
            <person name="Myers E.W."/>
            <person name="Rubin G.M."/>
            <person name="Venter J.C."/>
        </authorList>
    </citation>
    <scope>NUCLEOTIDE SEQUENCE [LARGE SCALE GENOMIC DNA]</scope>
    <source>
        <strain evidence="8">Berkeley</strain>
    </source>
</reference>
<dbReference type="PANTHER" id="PTHR46255:SF3">
    <property type="entry name" value="HOMEOBOX DOMAIN-CONTAINING PROTEIN"/>
    <property type="match status" value="1"/>
</dbReference>
<reference evidence="6 8" key="10">
    <citation type="journal article" date="2015" name="G3 (Bethesda)">
        <title>Gene Model Annotations for Drosophila melanogaster: The Rule-Benders.</title>
        <authorList>
            <consortium name="FlyBase Consortium"/>
            <person name="Crosby M.A."/>
            <person name="Gramates L.S."/>
            <person name="Dos Santos G."/>
            <person name="Matthews B.B."/>
            <person name="St Pierre S.E."/>
            <person name="Zhou P."/>
            <person name="Schroeder A.J."/>
            <person name="Falls K."/>
            <person name="Emmert D.B."/>
            <person name="Russo S.M."/>
            <person name="Gelbart W.M."/>
            <person name="null"/>
        </authorList>
    </citation>
    <scope>NUCLEOTIDE SEQUENCE [LARGE SCALE GENOMIC DNA]</scope>
    <source>
        <strain evidence="8">Berkeley</strain>
    </source>
</reference>
<reference evidence="6 8" key="3">
    <citation type="journal article" date="2002" name="Genome Biol.">
        <title>Annotation of the Drosophila melanogaster euchromatic genome: a systematic review.</title>
        <authorList>
            <person name="Misra S."/>
            <person name="Crosby M.A."/>
            <person name="Mungall C.J."/>
            <person name="Matthews B.B."/>
            <person name="Campbell K.S."/>
            <person name="Hradecky P."/>
            <person name="Huang Y."/>
            <person name="Kaminker J.S."/>
            <person name="Millburn G.H."/>
            <person name="Prochnik S.E."/>
            <person name="Smith C.D."/>
            <person name="Tupy J.L."/>
            <person name="Whitfied E.J."/>
            <person name="Bayraktaroglu L."/>
            <person name="Berman B.P."/>
            <person name="Bettencourt B.R."/>
            <person name="Celniker S.E."/>
            <person name="de Grey A.D."/>
            <person name="Drysdale R.A."/>
            <person name="Harris N.L."/>
            <person name="Richter J."/>
            <person name="Russo S."/>
            <person name="Schroeder A.J."/>
            <person name="Shu S.Q."/>
            <person name="Stapleton M."/>
            <person name="Yamada C."/>
            <person name="Ashburner M."/>
            <person name="Gelbart W.M."/>
            <person name="Rubin G.M."/>
            <person name="Lewis S.E."/>
        </authorList>
    </citation>
    <scope>GENOME REANNOTATION</scope>
    <source>
        <strain evidence="8">Berkeley</strain>
    </source>
</reference>
<evidence type="ECO:0000313" key="8">
    <source>
        <dbReference type="Proteomes" id="UP000000803"/>
    </source>
</evidence>
<gene>
    <name evidence="6" type="primary">CG13141</name>
    <name evidence="6" type="synonym">CG5369</name>
    <name evidence="6" type="synonym">Dmel\CG34367</name>
    <name evidence="6 7" type="ORF">CG34367</name>
    <name evidence="6" type="ORF">Dmel_CG34367</name>
</gene>
<evidence type="ECO:0000256" key="3">
    <source>
        <dbReference type="RuleBase" id="RU000682"/>
    </source>
</evidence>
<reference evidence="6 8" key="8">
    <citation type="journal article" date="2007" name="Science">
        <title>Sequence finishing and mapping of Drosophila melanogaster heterochromatin.</title>
        <authorList>
            <person name="Hoskins R.A."/>
            <person name="Carlson J.W."/>
            <person name="Kennedy C."/>
            <person name="Acevedo D."/>
            <person name="Evans-Holm M."/>
            <person name="Frise E."/>
            <person name="Wan K.H."/>
            <person name="Park S."/>
            <person name="Mendez-Lago M."/>
            <person name="Rossi F."/>
            <person name="Villasante A."/>
            <person name="Dimitri P."/>
            <person name="Karpen G.H."/>
            <person name="Celniker S.E."/>
        </authorList>
    </citation>
    <scope>NUCLEOTIDE SEQUENCE [LARGE SCALE GENOMIC DNA]</scope>
    <source>
        <strain evidence="8">Berkeley</strain>
    </source>
</reference>
<keyword evidence="2 3" id="KW-0371">Homeobox</keyword>
<dbReference type="Gene3D" id="1.10.10.60">
    <property type="entry name" value="Homeodomain-like"/>
    <property type="match status" value="1"/>
</dbReference>
<organism evidence="6 8">
    <name type="scientific">Drosophila melanogaster</name>
    <name type="common">Fruit fly</name>
    <dbReference type="NCBI Taxonomy" id="7227"/>
    <lineage>
        <taxon>Eukaryota</taxon>
        <taxon>Metazoa</taxon>
        <taxon>Ecdysozoa</taxon>
        <taxon>Arthropoda</taxon>
        <taxon>Hexapoda</taxon>
        <taxon>Insecta</taxon>
        <taxon>Pterygota</taxon>
        <taxon>Neoptera</taxon>
        <taxon>Endopterygota</taxon>
        <taxon>Diptera</taxon>
        <taxon>Brachycera</taxon>
        <taxon>Muscomorpha</taxon>
        <taxon>Ephydroidea</taxon>
        <taxon>Drosophilidae</taxon>
        <taxon>Drosophila</taxon>
        <taxon>Sophophora</taxon>
    </lineage>
</organism>
<feature type="region of interest" description="Disordered" evidence="4">
    <location>
        <begin position="25"/>
        <end position="55"/>
    </location>
</feature>
<evidence type="ECO:0000256" key="4">
    <source>
        <dbReference type="SAM" id="MobiDB-lite"/>
    </source>
</evidence>
<protein>
    <submittedName>
        <fullName evidence="6">Uncharacterized protein, isoform E</fullName>
    </submittedName>
</protein>
<dbReference type="PANTHER" id="PTHR46255">
    <property type="entry name" value="SHORT STATURE HOMEOBOX"/>
    <property type="match status" value="1"/>
</dbReference>
<dbReference type="GO" id="GO:0003677">
    <property type="term" value="F:DNA binding"/>
    <property type="evidence" value="ECO:0007669"/>
    <property type="project" value="UniProtKB-UniRule"/>
</dbReference>
<sequence>MNIEKTITFSDPKMSGLPTASITECTEDSNTPKLAPDKPLLPEECVSPEPSRNREHCDPLDTSLVNTKQRRSRTNFTLDQLNELERLFEETHYPDAFMREELSQRLGLSEARVQDSSWAAGVRRLPLRWNHVVWLPTSAWPPFAAHPFHPILPQRPARIPRHPVSPEPAVPARWSPWTHHIITIRRYRARLSNSFPAPWQQPPPFPLSIRPLFRWQLISTQLL</sequence>
<keyword evidence="8" id="KW-1185">Reference proteome</keyword>
<reference evidence="6 8" key="9">
    <citation type="journal article" date="2015" name="G3 (Bethesda)">
        <title>Gene Model Annotations for Drosophila melanogaster: Impact of High-Throughput Data.</title>
        <authorList>
            <consortium name="FlyBase Consortium"/>
            <person name="Matthews B.B."/>
            <person name="Dos Santos G."/>
            <person name="Crosby M.A."/>
            <person name="Emmert D.B."/>
            <person name="St Pierre S.E."/>
            <person name="Gramates L.S."/>
            <person name="Zhou P."/>
            <person name="Schroeder A.J."/>
            <person name="Falls K."/>
            <person name="Strelets V."/>
            <person name="Russo S.M."/>
            <person name="Gelbart W.M."/>
            <person name="null"/>
        </authorList>
    </citation>
    <scope>NUCLEOTIDE SEQUENCE [LARGE SCALE GENOMIC DNA]</scope>
    <source>
        <strain evidence="8">Berkeley</strain>
    </source>
</reference>
<dbReference type="CDD" id="cd00086">
    <property type="entry name" value="homeodomain"/>
    <property type="match status" value="1"/>
</dbReference>
<accession>M9PCS1</accession>
<dbReference type="BioGRID-ORCS" id="5740879">
    <property type="hits" value="0 hits in 3 CRISPR screens"/>
</dbReference>
<dbReference type="DNASU" id="5740879"/>
<dbReference type="ExpressionAtlas" id="M9PCS1">
    <property type="expression patterns" value="baseline and differential"/>
</dbReference>
<feature type="DNA-binding region" description="Homeobox" evidence="2">
    <location>
        <begin position="69"/>
        <end position="115"/>
    </location>
</feature>
<dbReference type="GeneID" id="5740879"/>
<dbReference type="EMBL" id="AE014134">
    <property type="protein sequence ID" value="AGB92866.1"/>
    <property type="molecule type" value="Genomic_DNA"/>
</dbReference>
<dbReference type="VEuPathDB" id="VectorBase:FBgn0085396"/>
<dbReference type="InterPro" id="IPR001356">
    <property type="entry name" value="HD"/>
</dbReference>
<evidence type="ECO:0000256" key="2">
    <source>
        <dbReference type="PROSITE-ProRule" id="PRU00108"/>
    </source>
</evidence>
<evidence type="ECO:0000256" key="1">
    <source>
        <dbReference type="ARBA" id="ARBA00004123"/>
    </source>
</evidence>
<comment type="subcellular location">
    <subcellularLocation>
        <location evidence="1 2 3">Nucleus</location>
    </subcellularLocation>
</comment>
<reference evidence="6 8" key="7">
    <citation type="journal article" date="2007" name="Science">
        <title>The Release 5.1 annotation of Drosophila melanogaster heterochromatin.</title>
        <authorList>
            <person name="Smith C.D."/>
            <person name="Shu S."/>
            <person name="Mungall C.J."/>
            <person name="Karpen G.H."/>
        </authorList>
    </citation>
    <scope>NUCLEOTIDE SEQUENCE [LARGE SCALE GENOMIC DNA]</scope>
    <source>
        <strain evidence="8">Berkeley</strain>
    </source>
</reference>
<dbReference type="InterPro" id="IPR052631">
    <property type="entry name" value="Paired_homeobox_Bicoid"/>
</dbReference>
<evidence type="ECO:0000313" key="6">
    <source>
        <dbReference type="EMBL" id="AGB92866.1"/>
    </source>
</evidence>
<evidence type="ECO:0000313" key="7">
    <source>
        <dbReference type="FlyBase" id="FBgn0085396"/>
    </source>
</evidence>
<reference evidence="6 8" key="2">
    <citation type="journal article" date="2002" name="Genome Biol.">
        <title>Finishing a whole-genome shotgun: release 3 of the Drosophila melanogaster euchromatic genome sequence.</title>
        <authorList>
            <person name="Celniker S.E."/>
            <person name="Wheeler D.A."/>
            <person name="Kronmiller B."/>
            <person name="Carlson J.W."/>
            <person name="Halpern A."/>
            <person name="Patel S."/>
            <person name="Adams M."/>
            <person name="Champe M."/>
            <person name="Dugan S.P."/>
            <person name="Frise E."/>
            <person name="Hodgson A."/>
            <person name="George R.A."/>
            <person name="Hoskins R.A."/>
            <person name="Laverty T."/>
            <person name="Muzny D.M."/>
            <person name="Nelson C.R."/>
            <person name="Pacleb J.M."/>
            <person name="Park S."/>
            <person name="Pfeiffer B.D."/>
            <person name="Richards S."/>
            <person name="Sodergren E.J."/>
            <person name="Svirskas R."/>
            <person name="Tabor P.E."/>
            <person name="Wan K."/>
            <person name="Stapleton M."/>
            <person name="Sutton G.G."/>
            <person name="Venter C."/>
            <person name="Weinstock G."/>
            <person name="Scherer S.E."/>
            <person name="Myers E.W."/>
            <person name="Gibbs R.A."/>
            <person name="Rubin G.M."/>
        </authorList>
    </citation>
    <scope>NUCLEOTIDE SEQUENCE [LARGE SCALE GENOMIC DNA]</scope>
    <source>
        <strain evidence="8">Berkeley</strain>
    </source>
</reference>
<proteinExistence type="predicted"/>
<dbReference type="AGR" id="FB:FBgn0085396"/>
<evidence type="ECO:0000259" key="5">
    <source>
        <dbReference type="PROSITE" id="PS50071"/>
    </source>
</evidence>
<reference evidence="6 8" key="11">
    <citation type="journal article" date="2015" name="Genome Res.">
        <title>The Release 6 reference sequence of the Drosophila melanogaster genome.</title>
        <authorList>
            <person name="Hoskins R.A."/>
            <person name="Carlson J.W."/>
            <person name="Wan K.H."/>
            <person name="Park S."/>
            <person name="Mendez I."/>
            <person name="Galle S.E."/>
            <person name="Booth B.W."/>
            <person name="Pfeiffer B.D."/>
            <person name="George R.A."/>
            <person name="Svirskas R."/>
            <person name="Krzywinski M."/>
            <person name="Schein J."/>
            <person name="Accardo M.C."/>
            <person name="Damia E."/>
            <person name="Messina G."/>
            <person name="Mendez-Lago M."/>
            <person name="de Pablos B."/>
            <person name="Demakova O.V."/>
            <person name="Andreyeva E.N."/>
            <person name="Boldyreva L.V."/>
            <person name="Marra M."/>
            <person name="Carvalho A.B."/>
            <person name="Dimitri P."/>
            <person name="Villasante A."/>
            <person name="Zhimulev I.F."/>
            <person name="Rubin G.M."/>
            <person name="Karpen G.H."/>
            <person name="Celniker S.E."/>
        </authorList>
    </citation>
    <scope>NUCLEOTIDE SEQUENCE [LARGE SCALE GENOMIC DNA]</scope>
    <source>
        <strain evidence="8">Berkeley</strain>
    </source>
</reference>
<dbReference type="RefSeq" id="NP_001260331.1">
    <property type="nucleotide sequence ID" value="NM_001273402.1"/>
</dbReference>
<dbReference type="AlphaFoldDB" id="M9PCS1"/>
<dbReference type="Proteomes" id="UP000000803">
    <property type="component" value="Chromosome 2L"/>
</dbReference>
<dbReference type="InterPro" id="IPR009057">
    <property type="entry name" value="Homeodomain-like_sf"/>
</dbReference>
<dbReference type="HOGENOM" id="CLU_1241268_0_0_1"/>
<keyword evidence="2 3" id="KW-0539">Nucleus</keyword>
<reference evidence="6 8" key="4">
    <citation type="journal article" date="2002" name="Genome Biol.">
        <title>The transposable elements of the Drosophila melanogaster euchromatin: a genomics perspective.</title>
        <authorList>
            <person name="Kaminker J.S."/>
            <person name="Bergman C.M."/>
            <person name="Kronmiller B."/>
            <person name="Carlson J."/>
            <person name="Svirskas R."/>
            <person name="Patel S."/>
            <person name="Frise E."/>
            <person name="Wheeler D.A."/>
            <person name="Lewis S.E."/>
            <person name="Rubin G.M."/>
            <person name="Ashburner M."/>
            <person name="Celniker S.E."/>
        </authorList>
    </citation>
    <scope>NUCLEOTIDE SEQUENCE [LARGE SCALE GENOMIC DNA]</scope>
    <source>
        <strain evidence="8">Berkeley</strain>
    </source>
</reference>
<dbReference type="SUPFAM" id="SSF46689">
    <property type="entry name" value="Homeodomain-like"/>
    <property type="match status" value="1"/>
</dbReference>
<dbReference type="FlyBase" id="FBgn0085396">
    <property type="gene designation" value="CG34367"/>
</dbReference>
<name>M9PCS1_DROME</name>
<keyword evidence="2 3" id="KW-0238">DNA-binding</keyword>
<dbReference type="PROSITE" id="PS50071">
    <property type="entry name" value="HOMEOBOX_2"/>
    <property type="match status" value="1"/>
</dbReference>
<dbReference type="GO" id="GO:0005634">
    <property type="term" value="C:nucleus"/>
    <property type="evidence" value="ECO:0007669"/>
    <property type="project" value="UniProtKB-SubCell"/>
</dbReference>
<dbReference type="OrthoDB" id="6159439at2759"/>
<reference evidence="6 8" key="6">
    <citation type="journal article" date="2005" name="PLoS Comput. Biol.">
        <title>Combined evidence annotation of transposable elements in genome sequences.</title>
        <authorList>
            <person name="Quesneville H."/>
            <person name="Bergman C.M."/>
            <person name="Andrieu O."/>
            <person name="Autard D."/>
            <person name="Nouaud D."/>
            <person name="Ashburner M."/>
            <person name="Anxolabehere D."/>
        </authorList>
    </citation>
    <scope>NUCLEOTIDE SEQUENCE [LARGE SCALE GENOMIC DNA]</scope>
    <source>
        <strain evidence="8">Berkeley</strain>
    </source>
</reference>
<dbReference type="Pfam" id="PF00046">
    <property type="entry name" value="Homeodomain"/>
    <property type="match status" value="1"/>
</dbReference>
<feature type="domain" description="Homeobox" evidence="5">
    <location>
        <begin position="67"/>
        <end position="114"/>
    </location>
</feature>
<dbReference type="SMR" id="M9PCS1"/>
<dbReference type="Bgee" id="FBgn0085396">
    <property type="expression patterns" value="Expressed in reticular neuropil associated glial cell (Drosophila) in brain and 16 other cell types or tissues"/>
</dbReference>